<dbReference type="Pfam" id="PF22669">
    <property type="entry name" value="Exo_endo_phos2"/>
    <property type="match status" value="1"/>
</dbReference>
<dbReference type="SUPFAM" id="SSF56219">
    <property type="entry name" value="DNase I-like"/>
    <property type="match status" value="1"/>
</dbReference>
<evidence type="ECO:0000259" key="1">
    <source>
        <dbReference type="SMART" id="SM00128"/>
    </source>
</evidence>
<proteinExistence type="predicted"/>
<dbReference type="FunFam" id="3.60.10.10:FF:000060">
    <property type="entry name" value="Uncharacterized protein, isoform C"/>
    <property type="match status" value="1"/>
</dbReference>
<feature type="domain" description="Inositol polyphosphate-related phosphatase" evidence="1">
    <location>
        <begin position="8"/>
        <end position="319"/>
    </location>
</feature>
<keyword evidence="3" id="KW-1185">Reference proteome</keyword>
<dbReference type="STRING" id="7370.A0A1I8MIH1"/>
<accession>A0A1I8MIH1</accession>
<dbReference type="RefSeq" id="XP_011294579.1">
    <property type="nucleotide sequence ID" value="XM_011296277.2"/>
</dbReference>
<dbReference type="Gene3D" id="3.60.10.10">
    <property type="entry name" value="Endonuclease/exonuclease/phosphatase"/>
    <property type="match status" value="1"/>
</dbReference>
<gene>
    <name evidence="2" type="primary">101888442</name>
    <name evidence="4" type="synonym">LOC101888442</name>
</gene>
<dbReference type="PANTHER" id="PTHR11200:SF275">
    <property type="entry name" value="LD06095P"/>
    <property type="match status" value="1"/>
</dbReference>
<evidence type="ECO:0000313" key="3">
    <source>
        <dbReference type="Proteomes" id="UP001652621"/>
    </source>
</evidence>
<dbReference type="GO" id="GO:0001726">
    <property type="term" value="C:ruffle"/>
    <property type="evidence" value="ECO:0007669"/>
    <property type="project" value="TreeGrafter"/>
</dbReference>
<dbReference type="EnsemblMetazoa" id="MDOA005231-RB">
    <property type="protein sequence ID" value="MDOA005231-PB"/>
    <property type="gene ID" value="MDOA005231"/>
</dbReference>
<dbReference type="VEuPathDB" id="VectorBase:MDOMA2_020064"/>
<reference evidence="4" key="2">
    <citation type="submission" date="2025-04" db="UniProtKB">
        <authorList>
            <consortium name="RefSeq"/>
        </authorList>
    </citation>
    <scope>IDENTIFICATION</scope>
    <source>
        <strain evidence="4">Aabys</strain>
    </source>
</reference>
<dbReference type="GeneID" id="101888442"/>
<dbReference type="GO" id="GO:0004439">
    <property type="term" value="F:phosphatidylinositol-4,5-bisphosphate 5-phosphatase activity"/>
    <property type="evidence" value="ECO:0007669"/>
    <property type="project" value="TreeGrafter"/>
</dbReference>
<name>A0A1I8MIH1_MUSDO</name>
<dbReference type="InterPro" id="IPR036691">
    <property type="entry name" value="Endo/exonu/phosph_ase_sf"/>
</dbReference>
<dbReference type="PANTHER" id="PTHR11200">
    <property type="entry name" value="INOSITOL 5-PHOSPHATASE"/>
    <property type="match status" value="1"/>
</dbReference>
<dbReference type="SMART" id="SM00128">
    <property type="entry name" value="IPPc"/>
    <property type="match status" value="1"/>
</dbReference>
<protein>
    <submittedName>
        <fullName evidence="4">Phosphatidylinositol 4,5-bisphosphate 5-phosphatase A isoform X1</fullName>
    </submittedName>
</protein>
<dbReference type="GO" id="GO:0005886">
    <property type="term" value="C:plasma membrane"/>
    <property type="evidence" value="ECO:0007669"/>
    <property type="project" value="TreeGrafter"/>
</dbReference>
<dbReference type="InterPro" id="IPR046985">
    <property type="entry name" value="IP5"/>
</dbReference>
<evidence type="ECO:0000313" key="4">
    <source>
        <dbReference type="RefSeq" id="XP_011294579.1"/>
    </source>
</evidence>
<dbReference type="AlphaFoldDB" id="A0A1I8MIH1"/>
<evidence type="ECO:0000313" key="2">
    <source>
        <dbReference type="EnsemblMetazoa" id="MDOA005231-PB"/>
    </source>
</evidence>
<dbReference type="InterPro" id="IPR000300">
    <property type="entry name" value="IPPc"/>
</dbReference>
<dbReference type="OrthoDB" id="62798at2759"/>
<dbReference type="Proteomes" id="UP001652621">
    <property type="component" value="Unplaced"/>
</dbReference>
<sequence length="355" mass="40777">MVATSVIAELCIYILTWNVGTNYPEDVNLTDMLALNGTSMCPGEDKRPDLYVLGFQEVNVKPKNQFLNIFQDNQWTLKVREFLSDQDYVKVETAQLQGILINVWSLGKHISNINNIETETTKVGLGGLWGNKGAASVRMSLYGSGVTFVVAHLAAHDEHLKERVIDYNQILDNHHYKVRNYRTIFDHDFVFWFGDLNFRLNGHDTAEEVKAEVELGHLDDLFTRDQLQMVREAGNAFSLMTEQKPTFRPTFKYTEGTSEYDLKRRPAWCDRILYRVEENKYPDIKLELEQLSYKSHPQYTLSDHKPVTAEFLLSIKAEHHTSEDIHEMTHGGSGSSETPLSSVIIIFIAFYTILF</sequence>
<dbReference type="VEuPathDB" id="VectorBase:MDOA005231"/>
<organism evidence="2">
    <name type="scientific">Musca domestica</name>
    <name type="common">House fly</name>
    <dbReference type="NCBI Taxonomy" id="7370"/>
    <lineage>
        <taxon>Eukaryota</taxon>
        <taxon>Metazoa</taxon>
        <taxon>Ecdysozoa</taxon>
        <taxon>Arthropoda</taxon>
        <taxon>Hexapoda</taxon>
        <taxon>Insecta</taxon>
        <taxon>Pterygota</taxon>
        <taxon>Neoptera</taxon>
        <taxon>Endopterygota</taxon>
        <taxon>Diptera</taxon>
        <taxon>Brachycera</taxon>
        <taxon>Muscomorpha</taxon>
        <taxon>Muscoidea</taxon>
        <taxon>Muscidae</taxon>
        <taxon>Musca</taxon>
    </lineage>
</organism>
<dbReference type="GO" id="GO:0005737">
    <property type="term" value="C:cytoplasm"/>
    <property type="evidence" value="ECO:0007669"/>
    <property type="project" value="TreeGrafter"/>
</dbReference>
<dbReference type="GO" id="GO:0046856">
    <property type="term" value="P:phosphatidylinositol dephosphorylation"/>
    <property type="evidence" value="ECO:0007669"/>
    <property type="project" value="InterPro"/>
</dbReference>
<reference evidence="2" key="1">
    <citation type="submission" date="2020-05" db="UniProtKB">
        <authorList>
            <consortium name="EnsemblMetazoa"/>
        </authorList>
    </citation>
    <scope>IDENTIFICATION</scope>
    <source>
        <strain evidence="2">Aabys</strain>
    </source>
</reference>